<evidence type="ECO:0000256" key="13">
    <source>
        <dbReference type="SAM" id="Phobius"/>
    </source>
</evidence>
<dbReference type="GO" id="GO:0009055">
    <property type="term" value="F:electron transfer activity"/>
    <property type="evidence" value="ECO:0007669"/>
    <property type="project" value="InterPro"/>
</dbReference>
<dbReference type="GO" id="GO:0022904">
    <property type="term" value="P:respiratory electron transport chain"/>
    <property type="evidence" value="ECO:0007669"/>
    <property type="project" value="InterPro"/>
</dbReference>
<dbReference type="GO" id="GO:0020037">
    <property type="term" value="F:heme binding"/>
    <property type="evidence" value="ECO:0007669"/>
    <property type="project" value="TreeGrafter"/>
</dbReference>
<keyword evidence="4" id="KW-1003">Cell membrane</keyword>
<dbReference type="GO" id="GO:0046872">
    <property type="term" value="F:metal ion binding"/>
    <property type="evidence" value="ECO:0007669"/>
    <property type="project" value="UniProtKB-KW"/>
</dbReference>
<keyword evidence="3" id="KW-0813">Transport</keyword>
<proteinExistence type="inferred from homology"/>
<evidence type="ECO:0000256" key="6">
    <source>
        <dbReference type="ARBA" id="ARBA00022692"/>
    </source>
</evidence>
<evidence type="ECO:0000256" key="4">
    <source>
        <dbReference type="ARBA" id="ARBA00022475"/>
    </source>
</evidence>
<dbReference type="Gene3D" id="1.20.950.20">
    <property type="entry name" value="Transmembrane di-heme cytochromes, Chain C"/>
    <property type="match status" value="1"/>
</dbReference>
<comment type="subcellular location">
    <subcellularLocation>
        <location evidence="2">Cell membrane</location>
        <topology evidence="2">Multi-pass membrane protein</topology>
    </subcellularLocation>
</comment>
<dbReference type="InterPro" id="IPR052168">
    <property type="entry name" value="Cytochrome_b561_oxidase"/>
</dbReference>
<reference evidence="15 16" key="1">
    <citation type="submission" date="2020-06" db="EMBL/GenBank/DDBJ databases">
        <authorList>
            <person name="Qiu C."/>
            <person name="Liu Z."/>
        </authorList>
    </citation>
    <scope>NUCLEOTIDE SEQUENCE [LARGE SCALE GENOMIC DNA]</scope>
    <source>
        <strain evidence="15 16">EM 1</strain>
    </source>
</reference>
<keyword evidence="10" id="KW-0408">Iron</keyword>
<evidence type="ECO:0000256" key="9">
    <source>
        <dbReference type="ARBA" id="ARBA00022989"/>
    </source>
</evidence>
<keyword evidence="5" id="KW-0349">Heme</keyword>
<keyword evidence="7" id="KW-0479">Metal-binding</keyword>
<comment type="caution">
    <text evidence="15">The sequence shown here is derived from an EMBL/GenBank/DDBJ whole genome shotgun (WGS) entry which is preliminary data.</text>
</comment>
<evidence type="ECO:0000256" key="11">
    <source>
        <dbReference type="ARBA" id="ARBA00023136"/>
    </source>
</evidence>
<dbReference type="GO" id="GO:0005886">
    <property type="term" value="C:plasma membrane"/>
    <property type="evidence" value="ECO:0007669"/>
    <property type="project" value="UniProtKB-SubCell"/>
</dbReference>
<dbReference type="PANTHER" id="PTHR30529:SF1">
    <property type="entry name" value="CYTOCHROME B561 HOMOLOG 2"/>
    <property type="match status" value="1"/>
</dbReference>
<evidence type="ECO:0000313" key="15">
    <source>
        <dbReference type="EMBL" id="NVO79133.1"/>
    </source>
</evidence>
<evidence type="ECO:0000256" key="1">
    <source>
        <dbReference type="ARBA" id="ARBA00001970"/>
    </source>
</evidence>
<comment type="cofactor">
    <cofactor evidence="1">
        <name>heme b</name>
        <dbReference type="ChEBI" id="CHEBI:60344"/>
    </cofactor>
</comment>
<organism evidence="15 16">
    <name type="scientific">Undibacterium oligocarboniphilum</name>
    <dbReference type="NCBI Taxonomy" id="666702"/>
    <lineage>
        <taxon>Bacteria</taxon>
        <taxon>Pseudomonadati</taxon>
        <taxon>Pseudomonadota</taxon>
        <taxon>Betaproteobacteria</taxon>
        <taxon>Burkholderiales</taxon>
        <taxon>Oxalobacteraceae</taxon>
        <taxon>Undibacterium</taxon>
    </lineage>
</organism>
<evidence type="ECO:0000259" key="14">
    <source>
        <dbReference type="Pfam" id="PF01292"/>
    </source>
</evidence>
<keyword evidence="9 13" id="KW-1133">Transmembrane helix</keyword>
<evidence type="ECO:0000313" key="16">
    <source>
        <dbReference type="Proteomes" id="UP000588051"/>
    </source>
</evidence>
<feature type="transmembrane region" description="Helical" evidence="13">
    <location>
        <begin position="12"/>
        <end position="31"/>
    </location>
</feature>
<evidence type="ECO:0000256" key="10">
    <source>
        <dbReference type="ARBA" id="ARBA00023004"/>
    </source>
</evidence>
<evidence type="ECO:0000256" key="8">
    <source>
        <dbReference type="ARBA" id="ARBA00022982"/>
    </source>
</evidence>
<evidence type="ECO:0000256" key="12">
    <source>
        <dbReference type="ARBA" id="ARBA00037975"/>
    </source>
</evidence>
<keyword evidence="8" id="KW-0249">Electron transport</keyword>
<feature type="transmembrane region" description="Helical" evidence="13">
    <location>
        <begin position="155"/>
        <end position="172"/>
    </location>
</feature>
<feature type="transmembrane region" description="Helical" evidence="13">
    <location>
        <begin position="51"/>
        <end position="74"/>
    </location>
</feature>
<accession>A0A850QP26</accession>
<sequence>MNKSKSNQYDVFSRVFHWITAVMVFAAFLLGPDDFGHLIGSGIDPGTRRDIVWHETLGAGVFVMTCLRLIWVLFRPDAPHHPLPPWQHFLSRFMHIALWGLLFALPLSALMALGSESHPLTLLGGLRMNGLPWMTSSSLAEVADWGDVHKFLGDSILWLAGIHACAALYHHFRLKDDVLDSMLP</sequence>
<evidence type="ECO:0000256" key="3">
    <source>
        <dbReference type="ARBA" id="ARBA00022448"/>
    </source>
</evidence>
<evidence type="ECO:0000256" key="5">
    <source>
        <dbReference type="ARBA" id="ARBA00022617"/>
    </source>
</evidence>
<feature type="transmembrane region" description="Helical" evidence="13">
    <location>
        <begin position="95"/>
        <end position="113"/>
    </location>
</feature>
<protein>
    <submittedName>
        <fullName evidence="15">Cytochrome b</fullName>
    </submittedName>
</protein>
<feature type="domain" description="Cytochrome b561 bacterial/Ni-hydrogenase" evidence="14">
    <location>
        <begin position="9"/>
        <end position="184"/>
    </location>
</feature>
<gene>
    <name evidence="15" type="ORF">HV832_14980</name>
</gene>
<dbReference type="SUPFAM" id="SSF81342">
    <property type="entry name" value="Transmembrane di-heme cytochromes"/>
    <property type="match status" value="1"/>
</dbReference>
<keyword evidence="11 13" id="KW-0472">Membrane</keyword>
<comment type="similarity">
    <text evidence="12">Belongs to the cytochrome b561 family.</text>
</comment>
<evidence type="ECO:0000256" key="7">
    <source>
        <dbReference type="ARBA" id="ARBA00022723"/>
    </source>
</evidence>
<name>A0A850QP26_9BURK</name>
<dbReference type="PANTHER" id="PTHR30529">
    <property type="entry name" value="CYTOCHROME B561"/>
    <property type="match status" value="1"/>
</dbReference>
<keyword evidence="6 13" id="KW-0812">Transmembrane</keyword>
<dbReference type="InterPro" id="IPR011577">
    <property type="entry name" value="Cyt_b561_bac/Ni-Hgenase"/>
</dbReference>
<keyword evidence="16" id="KW-1185">Reference proteome</keyword>
<dbReference type="EMBL" id="JABXYJ010000010">
    <property type="protein sequence ID" value="NVO79133.1"/>
    <property type="molecule type" value="Genomic_DNA"/>
</dbReference>
<dbReference type="AlphaFoldDB" id="A0A850QP26"/>
<dbReference type="RefSeq" id="WP_176804668.1">
    <property type="nucleotide sequence ID" value="NZ_JABXYJ010000010.1"/>
</dbReference>
<dbReference type="Pfam" id="PF01292">
    <property type="entry name" value="Ni_hydr_CYTB"/>
    <property type="match status" value="1"/>
</dbReference>
<evidence type="ECO:0000256" key="2">
    <source>
        <dbReference type="ARBA" id="ARBA00004651"/>
    </source>
</evidence>
<dbReference type="InterPro" id="IPR016174">
    <property type="entry name" value="Di-haem_cyt_TM"/>
</dbReference>
<dbReference type="Proteomes" id="UP000588051">
    <property type="component" value="Unassembled WGS sequence"/>
</dbReference>